<dbReference type="HOGENOM" id="CLU_843694_0_0_11"/>
<dbReference type="AlphaFoldDB" id="A0A075UJV7"/>
<gene>
    <name evidence="2" type="ORF">AJAP_07450</name>
</gene>
<keyword evidence="3" id="KW-1185">Reference proteome</keyword>
<accession>A0A075UJV7</accession>
<sequence length="329" mass="35446">MRFSNWKLVSAVVLTALISVPQVAIADANVGSEWKPGSNISAAQSKKMISDFVAGIAGRHNIHINPADYEVVSHGKEISIRAKKQSSAAVAYRSGGAVSEAVPVMTGSSSEVSALDFNVAPPSAAEIASAKGRAALGIQAEPNWFPVECYRRTIWVQPDPDGVVGDTVVGWQDACKQLGWLPPTAGRGNWVFRMWQTCATQQERKIFTLTGCGVQNLVSSPDARWVDWSPRSELPVGQCKTISYGVTVGPITGSWSYPACDTIKIDKWNPGVYFKAWWSGRAWGKTRASELVYSFTLPEGAGASGDARISMSWDPCIYPGAGDKCQDTQ</sequence>
<evidence type="ECO:0000256" key="1">
    <source>
        <dbReference type="SAM" id="SignalP"/>
    </source>
</evidence>
<evidence type="ECO:0000313" key="3">
    <source>
        <dbReference type="Proteomes" id="UP000028492"/>
    </source>
</evidence>
<dbReference type="Proteomes" id="UP000028492">
    <property type="component" value="Chromosome"/>
</dbReference>
<feature type="signal peptide" evidence="1">
    <location>
        <begin position="1"/>
        <end position="26"/>
    </location>
</feature>
<proteinExistence type="predicted"/>
<dbReference type="EMBL" id="CP008953">
    <property type="protein sequence ID" value="AIG74402.1"/>
    <property type="molecule type" value="Genomic_DNA"/>
</dbReference>
<protein>
    <submittedName>
        <fullName evidence="2">Putative secreted protein</fullName>
    </submittedName>
</protein>
<reference evidence="2 3" key="1">
    <citation type="journal article" date="2014" name="J. Biotechnol.">
        <title>Complete genome sequence of the actinobacterium Amycolatopsis japonica MG417-CF17(T) (=DSM 44213T) producing (S,S)-N,N'-ethylenediaminedisuccinic acid.</title>
        <authorList>
            <person name="Stegmann E."/>
            <person name="Albersmeier A."/>
            <person name="Spohn M."/>
            <person name="Gert H."/>
            <person name="Weber T."/>
            <person name="Wohlleben W."/>
            <person name="Kalinowski J."/>
            <person name="Ruckert C."/>
        </authorList>
    </citation>
    <scope>NUCLEOTIDE SEQUENCE [LARGE SCALE GENOMIC DNA]</scope>
    <source>
        <strain evidence="3">MG417-CF17 (DSM 44213)</strain>
    </source>
</reference>
<organism evidence="2 3">
    <name type="scientific">Amycolatopsis japonica</name>
    <dbReference type="NCBI Taxonomy" id="208439"/>
    <lineage>
        <taxon>Bacteria</taxon>
        <taxon>Bacillati</taxon>
        <taxon>Actinomycetota</taxon>
        <taxon>Actinomycetes</taxon>
        <taxon>Pseudonocardiales</taxon>
        <taxon>Pseudonocardiaceae</taxon>
        <taxon>Amycolatopsis</taxon>
        <taxon>Amycolatopsis japonica group</taxon>
    </lineage>
</organism>
<name>A0A075UJV7_9PSEU</name>
<feature type="chain" id="PRO_5001709877" evidence="1">
    <location>
        <begin position="27"/>
        <end position="329"/>
    </location>
</feature>
<dbReference type="KEGG" id="aja:AJAP_07450"/>
<evidence type="ECO:0000313" key="2">
    <source>
        <dbReference type="EMBL" id="AIG74402.1"/>
    </source>
</evidence>
<keyword evidence="1" id="KW-0732">Signal</keyword>